<keyword evidence="6 7" id="KW-0472">Membrane</keyword>
<dbReference type="InterPro" id="IPR048279">
    <property type="entry name" value="MdtK-like"/>
</dbReference>
<dbReference type="PANTHER" id="PTHR43549">
    <property type="entry name" value="MULTIDRUG RESISTANCE PROTEIN YPNP-RELATED"/>
    <property type="match status" value="1"/>
</dbReference>
<dbReference type="NCBIfam" id="TIGR00797">
    <property type="entry name" value="matE"/>
    <property type="match status" value="1"/>
</dbReference>
<dbReference type="Proteomes" id="UP000824041">
    <property type="component" value="Unassembled WGS sequence"/>
</dbReference>
<dbReference type="AlphaFoldDB" id="A0A9D2DV34"/>
<reference evidence="8" key="2">
    <citation type="submission" date="2021-04" db="EMBL/GenBank/DDBJ databases">
        <authorList>
            <person name="Gilroy R."/>
        </authorList>
    </citation>
    <scope>NUCLEOTIDE SEQUENCE</scope>
    <source>
        <strain evidence="8">14324</strain>
    </source>
</reference>
<evidence type="ECO:0000256" key="7">
    <source>
        <dbReference type="SAM" id="Phobius"/>
    </source>
</evidence>
<evidence type="ECO:0000256" key="3">
    <source>
        <dbReference type="ARBA" id="ARBA00022475"/>
    </source>
</evidence>
<dbReference type="EMBL" id="DXBU01000168">
    <property type="protein sequence ID" value="HIZ23613.1"/>
    <property type="molecule type" value="Genomic_DNA"/>
</dbReference>
<feature type="transmembrane region" description="Helical" evidence="7">
    <location>
        <begin position="21"/>
        <end position="38"/>
    </location>
</feature>
<feature type="transmembrane region" description="Helical" evidence="7">
    <location>
        <begin position="173"/>
        <end position="194"/>
    </location>
</feature>
<feature type="transmembrane region" description="Helical" evidence="7">
    <location>
        <begin position="422"/>
        <end position="442"/>
    </location>
</feature>
<keyword evidence="2" id="KW-0813">Transport</keyword>
<evidence type="ECO:0000256" key="1">
    <source>
        <dbReference type="ARBA" id="ARBA00004651"/>
    </source>
</evidence>
<feature type="transmembrane region" description="Helical" evidence="7">
    <location>
        <begin position="242"/>
        <end position="269"/>
    </location>
</feature>
<dbReference type="InterPro" id="IPR052031">
    <property type="entry name" value="Membrane_Transporter-Flippase"/>
</dbReference>
<feature type="transmembrane region" description="Helical" evidence="7">
    <location>
        <begin position="145"/>
        <end position="166"/>
    </location>
</feature>
<evidence type="ECO:0000256" key="2">
    <source>
        <dbReference type="ARBA" id="ARBA00022448"/>
    </source>
</evidence>
<feature type="transmembrane region" description="Helical" evidence="7">
    <location>
        <begin position="65"/>
        <end position="88"/>
    </location>
</feature>
<protein>
    <submittedName>
        <fullName evidence="8">MATE family efflux transporter</fullName>
    </submittedName>
</protein>
<gene>
    <name evidence="8" type="ORF">IAA21_12620</name>
</gene>
<dbReference type="Pfam" id="PF01554">
    <property type="entry name" value="MatE"/>
    <property type="match status" value="2"/>
</dbReference>
<evidence type="ECO:0000313" key="9">
    <source>
        <dbReference type="Proteomes" id="UP000824041"/>
    </source>
</evidence>
<comment type="caution">
    <text evidence="8">The sequence shown here is derived from an EMBL/GenBank/DDBJ whole genome shotgun (WGS) entry which is preliminary data.</text>
</comment>
<keyword evidence="5 7" id="KW-1133">Transmembrane helix</keyword>
<dbReference type="CDD" id="cd13138">
    <property type="entry name" value="MATE_yoeA_like"/>
    <property type="match status" value="1"/>
</dbReference>
<dbReference type="GO" id="GO:0005886">
    <property type="term" value="C:plasma membrane"/>
    <property type="evidence" value="ECO:0007669"/>
    <property type="project" value="UniProtKB-SubCell"/>
</dbReference>
<name>A0A9D2DV34_9FIRM</name>
<dbReference type="GO" id="GO:0015297">
    <property type="term" value="F:antiporter activity"/>
    <property type="evidence" value="ECO:0007669"/>
    <property type="project" value="InterPro"/>
</dbReference>
<feature type="transmembrane region" description="Helical" evidence="7">
    <location>
        <begin position="390"/>
        <end position="410"/>
    </location>
</feature>
<keyword evidence="3" id="KW-1003">Cell membrane</keyword>
<feature type="transmembrane region" description="Helical" evidence="7">
    <location>
        <begin position="289"/>
        <end position="311"/>
    </location>
</feature>
<proteinExistence type="predicted"/>
<comment type="subcellular location">
    <subcellularLocation>
        <location evidence="1">Cell membrane</location>
        <topology evidence="1">Multi-pass membrane protein</topology>
    </subcellularLocation>
</comment>
<sequence>MKSQSRKAGNQFTEGVIWKQLLLFFFPIVFGTFFQQIYNTADTVVVGRFVGKEALAAVGGSTSQIVNLVVGFFVGLSSGASVVVAQFFGARDEKNLKKTLHTAFAFAIAAGILIGAAGICLAEPVLRAMNTPAEIVKDSMTYLHIYFGGLVFNLIYNIGAGILRAVGDSKRPLYVLMVTCLMNIVLDVAFVLLFHMGVAGVAIATVISQAISAVLVTWMLIRSGEIYRLSPLKIRFHKRQMLSVLRIGCPAGLESVMYSISNVAMQIFINALGTDTVAAWTTVGKIDAFYWMVINAFEISVMTFVGQNYGAGKWDRMQKSVRVCMTMALVTAVGISGTMFLFRDPIFRIFTTDLSVISIGTGMLHFLLPSYPMYVIIGILSGSLRGRGKVLVPMLFTCGGVCMLRILWLLTAVPAYPGAKTIMASYPISWGITGVLFVIYYFKKFKSGLPEGTN</sequence>
<dbReference type="InterPro" id="IPR002528">
    <property type="entry name" value="MATE_fam"/>
</dbReference>
<feature type="transmembrane region" description="Helical" evidence="7">
    <location>
        <begin position="323"/>
        <end position="342"/>
    </location>
</feature>
<feature type="transmembrane region" description="Helical" evidence="7">
    <location>
        <begin position="200"/>
        <end position="221"/>
    </location>
</feature>
<feature type="transmembrane region" description="Helical" evidence="7">
    <location>
        <begin position="100"/>
        <end position="125"/>
    </location>
</feature>
<accession>A0A9D2DV34</accession>
<evidence type="ECO:0000256" key="5">
    <source>
        <dbReference type="ARBA" id="ARBA00022989"/>
    </source>
</evidence>
<feature type="transmembrane region" description="Helical" evidence="7">
    <location>
        <begin position="354"/>
        <end position="378"/>
    </location>
</feature>
<evidence type="ECO:0000256" key="4">
    <source>
        <dbReference type="ARBA" id="ARBA00022692"/>
    </source>
</evidence>
<evidence type="ECO:0000256" key="6">
    <source>
        <dbReference type="ARBA" id="ARBA00023136"/>
    </source>
</evidence>
<keyword evidence="4 7" id="KW-0812">Transmembrane</keyword>
<organism evidence="8 9">
    <name type="scientific">Candidatus Blautia faecigallinarum</name>
    <dbReference type="NCBI Taxonomy" id="2838488"/>
    <lineage>
        <taxon>Bacteria</taxon>
        <taxon>Bacillati</taxon>
        <taxon>Bacillota</taxon>
        <taxon>Clostridia</taxon>
        <taxon>Lachnospirales</taxon>
        <taxon>Lachnospiraceae</taxon>
        <taxon>Blautia</taxon>
    </lineage>
</organism>
<evidence type="ECO:0000313" key="8">
    <source>
        <dbReference type="EMBL" id="HIZ23613.1"/>
    </source>
</evidence>
<dbReference type="GO" id="GO:0042910">
    <property type="term" value="F:xenobiotic transmembrane transporter activity"/>
    <property type="evidence" value="ECO:0007669"/>
    <property type="project" value="InterPro"/>
</dbReference>
<reference evidence="8" key="1">
    <citation type="journal article" date="2021" name="PeerJ">
        <title>Extensive microbial diversity within the chicken gut microbiome revealed by metagenomics and culture.</title>
        <authorList>
            <person name="Gilroy R."/>
            <person name="Ravi A."/>
            <person name="Getino M."/>
            <person name="Pursley I."/>
            <person name="Horton D.L."/>
            <person name="Alikhan N.F."/>
            <person name="Baker D."/>
            <person name="Gharbi K."/>
            <person name="Hall N."/>
            <person name="Watson M."/>
            <person name="Adriaenssens E.M."/>
            <person name="Foster-Nyarko E."/>
            <person name="Jarju S."/>
            <person name="Secka A."/>
            <person name="Antonio M."/>
            <person name="Oren A."/>
            <person name="Chaudhuri R.R."/>
            <person name="La Ragione R."/>
            <person name="Hildebrand F."/>
            <person name="Pallen M.J."/>
        </authorList>
    </citation>
    <scope>NUCLEOTIDE SEQUENCE</scope>
    <source>
        <strain evidence="8">14324</strain>
    </source>
</reference>
<dbReference type="PANTHER" id="PTHR43549:SF3">
    <property type="entry name" value="MULTIDRUG RESISTANCE PROTEIN YPNP-RELATED"/>
    <property type="match status" value="1"/>
</dbReference>
<dbReference type="PIRSF" id="PIRSF006603">
    <property type="entry name" value="DinF"/>
    <property type="match status" value="1"/>
</dbReference>